<dbReference type="InterPro" id="IPR016135">
    <property type="entry name" value="UBQ-conjugating_enzyme/RWD"/>
</dbReference>
<dbReference type="GO" id="GO:0004386">
    <property type="term" value="F:helicase activity"/>
    <property type="evidence" value="ECO:0007669"/>
    <property type="project" value="UniProtKB-KW"/>
</dbReference>
<dbReference type="InterPro" id="IPR006575">
    <property type="entry name" value="RWD_dom"/>
</dbReference>
<evidence type="ECO:0000256" key="5">
    <source>
        <dbReference type="SAM" id="MobiDB-lite"/>
    </source>
</evidence>
<dbReference type="Pfam" id="PF24385">
    <property type="entry name" value="DSRM_DHX29"/>
    <property type="match status" value="1"/>
</dbReference>
<dbReference type="GeneID" id="37008794"/>
<dbReference type="GO" id="GO:0003723">
    <property type="term" value="F:RNA binding"/>
    <property type="evidence" value="ECO:0007669"/>
    <property type="project" value="TreeGrafter"/>
</dbReference>
<evidence type="ECO:0000259" key="8">
    <source>
        <dbReference type="PROSITE" id="PS51194"/>
    </source>
</evidence>
<dbReference type="STRING" id="45357.A0A2V1AQ29"/>
<feature type="domain" description="Helicase C-terminal" evidence="8">
    <location>
        <begin position="839"/>
        <end position="1009"/>
    </location>
</feature>
<evidence type="ECO:0000256" key="1">
    <source>
        <dbReference type="ARBA" id="ARBA00022741"/>
    </source>
</evidence>
<evidence type="ECO:0000313" key="9">
    <source>
        <dbReference type="EMBL" id="PVH19616.1"/>
    </source>
</evidence>
<keyword evidence="4" id="KW-0067">ATP-binding</keyword>
<dbReference type="CDD" id="cd23827">
    <property type="entry name" value="RWD_YLR419W-like"/>
    <property type="match status" value="1"/>
</dbReference>
<keyword evidence="1" id="KW-0547">Nucleotide-binding</keyword>
<dbReference type="InterPro" id="IPR007502">
    <property type="entry name" value="Helicase-assoc_dom"/>
</dbReference>
<keyword evidence="3" id="KW-0347">Helicase</keyword>
<feature type="region of interest" description="Disordered" evidence="5">
    <location>
        <begin position="1"/>
        <end position="57"/>
    </location>
</feature>
<evidence type="ECO:0000256" key="4">
    <source>
        <dbReference type="ARBA" id="ARBA00022840"/>
    </source>
</evidence>
<dbReference type="SMART" id="SM00490">
    <property type="entry name" value="HELICc"/>
    <property type="match status" value="1"/>
</dbReference>
<evidence type="ECO:0000256" key="2">
    <source>
        <dbReference type="ARBA" id="ARBA00022801"/>
    </source>
</evidence>
<dbReference type="Pfam" id="PF05773">
    <property type="entry name" value="RWD"/>
    <property type="match status" value="1"/>
</dbReference>
<dbReference type="SUPFAM" id="SSF54495">
    <property type="entry name" value="UBC-like"/>
    <property type="match status" value="1"/>
</dbReference>
<dbReference type="PROSITE" id="PS50908">
    <property type="entry name" value="RWD"/>
    <property type="match status" value="1"/>
</dbReference>
<dbReference type="GO" id="GO:0005524">
    <property type="term" value="F:ATP binding"/>
    <property type="evidence" value="ECO:0007669"/>
    <property type="project" value="UniProtKB-KW"/>
</dbReference>
<proteinExistence type="predicted"/>
<keyword evidence="2" id="KW-0378">Hydrolase</keyword>
<dbReference type="RefSeq" id="XP_025340556.1">
    <property type="nucleotide sequence ID" value="XM_025487108.1"/>
</dbReference>
<feature type="domain" description="RWD" evidence="6">
    <location>
        <begin position="422"/>
        <end position="528"/>
    </location>
</feature>
<gene>
    <name evidence="9" type="ORF">CXQ85_003463</name>
</gene>
<dbReference type="CDD" id="cd17917">
    <property type="entry name" value="DEXHc_RHA-like"/>
    <property type="match status" value="1"/>
</dbReference>
<accession>A0A2V1AQ29</accession>
<dbReference type="InterPro" id="IPR014001">
    <property type="entry name" value="Helicase_ATP-bd"/>
</dbReference>
<dbReference type="InterPro" id="IPR001650">
    <property type="entry name" value="Helicase_C-like"/>
</dbReference>
<sequence length="1432" mass="161172">MAKKKPTPPPPEPKGKKNQKAKTTEPPPAKGKKSKSNTPEVSNDDPSKPQRGLAIGENFGWTGKLPATLLYEFCQKQKWNKVIFDMKKTSKGFIGIADLSWENPKTKEVIHVKMMPDTQVLPPRETTNEARHFAATYAMHRLNYVKNLRMVLPIIFRDYWSDLETHRQELLKKSKAEHDRIYNANPFQVYLDDKAASEKKAKEREARANNEAKTNAPKASISIGTPKTTTKEKTKQEVSRPIRVRSTANLPTFPRKAWDSAPFIDFPIEVRTSVERSIKDHIAWVEDEEDSPADEKLRSQWKKDLVGLNFRESHVDEALSYTHSFKDALEWLLFHIPDDDLPVFFAKRDEDSSVSLKISKDIQTEYAIQRLAQSGCDKDDILETLSECNGDERKAAISLCYMTLEYASDAPEDPSALDTWCEELDSIKMIGSNEVKYLDQSKKVACIDLNVEHVEKGMLSVNLFMPDAYPNAFPGVQIVVNSQSFKLANYIKLAIVRQLLEYVVRDGLLGDCYIYFLVEWLETNIAKVIQNPGPLSVAPAIAASDKHQTASSKKSRDKSSARKQPQLTDSDIKELQNAYKAKASSAELKKSLDARAKLPAWQKREQLVDVINSNKVTLVTGETGSGKSTQIVQFILDDLNKKGNFSSTIICTQPRRISTIGLADRISDERISDVGKEVGYIIRGENKTCKTTRLSFVTTGVLLRMLQSFLSNDQDGNSSIFDRLEYIFIDEVHERSVDSDFLLIILKKIMNKFPKLKIVLMSATINTESFMKFFPTKVNHIHIEGRTFPVEDRYLDSVLDDLDYSITNYNGEVIKPKADSHYFKTGTANYDLVAKLCVLVDKKLANERNSGSILIFLPGIMEINKCIRKIEDEYDRKGLDCWCLPLHSTLSSKDQTRVFKKAPSGSRKIVVSTNIAETSITIPDCVAVIDSGRSKSIFFDAQSNVSKLIESWCSRAEMSQRRGRSGRIQKGTCYHLYTKDTFDSVLAQPVPEIKRVRLDNLYLVVKAMGIKKVDEFLNSGLDPPDVSAIKKTRAMLEEIGAIVASDTQESLTHLGKYLSFIPTDLQSGKILILGCIFSCVEMCLTLAAISSTGSPFINNIEKGDEIRSIKARIGKLQGDFIASALAYHEYAELQGNERKKFIAANHLSYMTLQDIQSNRTQYLSTLKEIGFVPFNYSKDKPEGKLLNRNDENFDIVRAIITGSYTPQLARVQLPDPKYAQTLGGAVEVDPDAKKTKFWIRNEKYIAEVNDGPEVKELPASRVFIHPSSMLFSNSATGASIPNLEDLTLEDGSIDMQKARKQFDLTPSVGSSSKSLHKSPFVVYNSSNFTSKHFLRDITPTSTITALLFGGDISYDISGQLHASKKCPGIVLDRWQPIRTWCKNGVLIKRLRLLLDKVIDNKLSNPSFEKSHNADEEIIEVVKKVLTVDTRQR</sequence>
<dbReference type="OrthoDB" id="5600252at2759"/>
<dbReference type="Pfam" id="PF21010">
    <property type="entry name" value="HA2_C"/>
    <property type="match status" value="1"/>
</dbReference>
<reference evidence="9 10" key="1">
    <citation type="submission" date="2017-12" db="EMBL/GenBank/DDBJ databases">
        <title>Genome Sequence of a Multidrug-Resistant Candida haemulonii Isolate from a Patient with Chronic Leg Ulcers in Israel.</title>
        <authorList>
            <person name="Chow N.A."/>
            <person name="Gade L."/>
            <person name="Batra D."/>
            <person name="Rowe L.A."/>
            <person name="Ben-Ami R."/>
            <person name="Loparev V.N."/>
            <person name="Litvintseva A.P."/>
        </authorList>
    </citation>
    <scope>NUCLEOTIDE SEQUENCE [LARGE SCALE GENOMIC DNA]</scope>
    <source>
        <strain evidence="9 10">B11899</strain>
    </source>
</reference>
<dbReference type="InterPro" id="IPR011709">
    <property type="entry name" value="DEAD-box_helicase_OB_fold"/>
</dbReference>
<dbReference type="Pfam" id="PF00271">
    <property type="entry name" value="Helicase_C"/>
    <property type="match status" value="1"/>
</dbReference>
<dbReference type="Proteomes" id="UP000244309">
    <property type="component" value="Unassembled WGS sequence"/>
</dbReference>
<dbReference type="InterPro" id="IPR056328">
    <property type="entry name" value="DSRM_DHX29"/>
</dbReference>
<dbReference type="SUPFAM" id="SSF52540">
    <property type="entry name" value="P-loop containing nucleoside triphosphate hydrolases"/>
    <property type="match status" value="1"/>
</dbReference>
<comment type="caution">
    <text evidence="9">The sequence shown here is derived from an EMBL/GenBank/DDBJ whole genome shotgun (WGS) entry which is preliminary data.</text>
</comment>
<name>A0A2V1AQ29_9ASCO</name>
<dbReference type="Pfam" id="PF07717">
    <property type="entry name" value="OB_NTP_bind"/>
    <property type="match status" value="1"/>
</dbReference>
<dbReference type="PANTHER" id="PTHR18934">
    <property type="entry name" value="ATP-DEPENDENT RNA HELICASE"/>
    <property type="match status" value="1"/>
</dbReference>
<feature type="compositionally biased region" description="Basic and acidic residues" evidence="5">
    <location>
        <begin position="196"/>
        <end position="210"/>
    </location>
</feature>
<protein>
    <submittedName>
        <fullName evidence="9">Uncharacterized protein</fullName>
    </submittedName>
</protein>
<dbReference type="Gene3D" id="3.40.50.300">
    <property type="entry name" value="P-loop containing nucleotide triphosphate hydrolases"/>
    <property type="match status" value="2"/>
</dbReference>
<evidence type="ECO:0000256" key="3">
    <source>
        <dbReference type="ARBA" id="ARBA00022806"/>
    </source>
</evidence>
<dbReference type="InterPro" id="IPR027417">
    <property type="entry name" value="P-loop_NTPase"/>
</dbReference>
<dbReference type="CDD" id="cd18791">
    <property type="entry name" value="SF2_C_RHA"/>
    <property type="match status" value="1"/>
</dbReference>
<dbReference type="Pfam" id="PF00270">
    <property type="entry name" value="DEAD"/>
    <property type="match status" value="1"/>
</dbReference>
<feature type="compositionally biased region" description="Basic and acidic residues" evidence="5">
    <location>
        <begin position="229"/>
        <end position="240"/>
    </location>
</feature>
<feature type="region of interest" description="Disordered" evidence="5">
    <location>
        <begin position="542"/>
        <end position="567"/>
    </location>
</feature>
<dbReference type="Gene3D" id="1.20.120.1080">
    <property type="match status" value="1"/>
</dbReference>
<feature type="region of interest" description="Disordered" evidence="5">
    <location>
        <begin position="196"/>
        <end position="240"/>
    </location>
</feature>
<dbReference type="SMART" id="SM00847">
    <property type="entry name" value="HA2"/>
    <property type="match status" value="1"/>
</dbReference>
<dbReference type="PANTHER" id="PTHR18934:SF267">
    <property type="entry name" value="ATP-DEPENDENT RNA HELICASE YLR419W-RELATED"/>
    <property type="match status" value="1"/>
</dbReference>
<evidence type="ECO:0000259" key="7">
    <source>
        <dbReference type="PROSITE" id="PS51192"/>
    </source>
</evidence>
<evidence type="ECO:0000259" key="6">
    <source>
        <dbReference type="PROSITE" id="PS50908"/>
    </source>
</evidence>
<dbReference type="InterPro" id="IPR011545">
    <property type="entry name" value="DEAD/DEAH_box_helicase_dom"/>
</dbReference>
<keyword evidence="10" id="KW-1185">Reference proteome</keyword>
<dbReference type="PROSITE" id="PS51192">
    <property type="entry name" value="HELICASE_ATP_BIND_1"/>
    <property type="match status" value="1"/>
</dbReference>
<feature type="domain" description="Helicase ATP-binding" evidence="7">
    <location>
        <begin position="608"/>
        <end position="783"/>
    </location>
</feature>
<evidence type="ECO:0000313" key="10">
    <source>
        <dbReference type="Proteomes" id="UP000244309"/>
    </source>
</evidence>
<dbReference type="InterPro" id="IPR059023">
    <property type="entry name" value="RNA_hel_CTD"/>
</dbReference>
<dbReference type="SMR" id="A0A2V1AQ29"/>
<dbReference type="PROSITE" id="PS51194">
    <property type="entry name" value="HELICASE_CTER"/>
    <property type="match status" value="1"/>
</dbReference>
<organism evidence="9 10">
    <name type="scientific">Candidozyma haemuli</name>
    <dbReference type="NCBI Taxonomy" id="45357"/>
    <lineage>
        <taxon>Eukaryota</taxon>
        <taxon>Fungi</taxon>
        <taxon>Dikarya</taxon>
        <taxon>Ascomycota</taxon>
        <taxon>Saccharomycotina</taxon>
        <taxon>Pichiomycetes</taxon>
        <taxon>Metschnikowiaceae</taxon>
        <taxon>Candidozyma</taxon>
    </lineage>
</organism>
<dbReference type="VEuPathDB" id="FungiDB:CXQ85_003463"/>
<dbReference type="Pfam" id="PF26026">
    <property type="entry name" value="RNA_hel_CTD"/>
    <property type="match status" value="1"/>
</dbReference>
<dbReference type="EMBL" id="PKFO01000002">
    <property type="protein sequence ID" value="PVH19616.1"/>
    <property type="molecule type" value="Genomic_DNA"/>
</dbReference>
<dbReference type="GO" id="GO:0016787">
    <property type="term" value="F:hydrolase activity"/>
    <property type="evidence" value="ECO:0007669"/>
    <property type="project" value="UniProtKB-KW"/>
</dbReference>
<dbReference type="SMART" id="SM00487">
    <property type="entry name" value="DEXDc"/>
    <property type="match status" value="1"/>
</dbReference>